<protein>
    <recommendedName>
        <fullName evidence="1">ATPase AAA-type core domain-containing protein</fullName>
    </recommendedName>
</protein>
<dbReference type="EMBL" id="BIMW01000073">
    <property type="protein sequence ID" value="GCE93443.1"/>
    <property type="molecule type" value="Genomic_DNA"/>
</dbReference>
<dbReference type="Proteomes" id="UP000326169">
    <property type="component" value="Unassembled WGS sequence"/>
</dbReference>
<evidence type="ECO:0000313" key="2">
    <source>
        <dbReference type="EMBL" id="GCE93443.1"/>
    </source>
</evidence>
<reference evidence="2 3" key="1">
    <citation type="journal article" date="2019" name="J Genomics">
        <title>The Draft Genome of a Hydrogen-producing Cyanobacterium, Arthrospira platensis NIES-46.</title>
        <authorList>
            <person name="Suzuki S."/>
            <person name="Yamaguchi H."/>
            <person name="Kawachi M."/>
        </authorList>
    </citation>
    <scope>NUCLEOTIDE SEQUENCE [LARGE SCALE GENOMIC DNA]</scope>
    <source>
        <strain evidence="2 3">NIES-46</strain>
    </source>
</reference>
<dbReference type="GeneID" id="301682368"/>
<dbReference type="InterPro" id="IPR014592">
    <property type="entry name" value="P-loop_UCP034888"/>
</dbReference>
<proteinExistence type="predicted"/>
<comment type="caution">
    <text evidence="2">The sequence shown here is derived from an EMBL/GenBank/DDBJ whole genome shotgun (WGS) entry which is preliminary data.</text>
</comment>
<name>A0A5M3T1A8_LIMPL</name>
<dbReference type="SUPFAM" id="SSF52540">
    <property type="entry name" value="P-loop containing nucleoside triphosphate hydrolases"/>
    <property type="match status" value="1"/>
</dbReference>
<organism evidence="2 3">
    <name type="scientific">Limnospira platensis NIES-46</name>
    <dbReference type="NCBI Taxonomy" id="1236695"/>
    <lineage>
        <taxon>Bacteria</taxon>
        <taxon>Bacillati</taxon>
        <taxon>Cyanobacteriota</taxon>
        <taxon>Cyanophyceae</taxon>
        <taxon>Oscillatoriophycideae</taxon>
        <taxon>Oscillatoriales</taxon>
        <taxon>Sirenicapillariaceae</taxon>
        <taxon>Limnospira</taxon>
    </lineage>
</organism>
<dbReference type="InterPro" id="IPR027417">
    <property type="entry name" value="P-loop_NTPase"/>
</dbReference>
<dbReference type="InterPro" id="IPR051396">
    <property type="entry name" value="Bact_Antivir_Def_Nuclease"/>
</dbReference>
<dbReference type="Pfam" id="PF13304">
    <property type="entry name" value="AAA_21"/>
    <property type="match status" value="1"/>
</dbReference>
<accession>A0A5M3T1A8</accession>
<evidence type="ECO:0000313" key="3">
    <source>
        <dbReference type="Proteomes" id="UP000326169"/>
    </source>
</evidence>
<dbReference type="PIRSF" id="PIRSF034888">
    <property type="entry name" value="P-loop_UCP034888"/>
    <property type="match status" value="1"/>
</dbReference>
<keyword evidence="3" id="KW-1185">Reference proteome</keyword>
<feature type="domain" description="ATPase AAA-type core" evidence="1">
    <location>
        <begin position="24"/>
        <end position="382"/>
    </location>
</feature>
<gene>
    <name evidence="2" type="ORF">NIES46_14930</name>
</gene>
<evidence type="ECO:0000259" key="1">
    <source>
        <dbReference type="Pfam" id="PF13304"/>
    </source>
</evidence>
<sequence length="427" mass="48708">MITQLRAKYFKSWQDTGDIRIAPLTGFFGTNSSGKTAILQLLLMLKQTVEAVDRQRVLETRGAYVDLGTFSDILHKHQIPGKIHVSVDWNLPNLLEIPDLENEPDRTLFSISALGFATTIQGTADSISVEEFAYSFNLNDINYQFGMRRQNDRDQDINATSQNDSEYDLIHSGYSLKRNRGRAWPLTPPLKNYRFPDRVNSYYQNASFLSDFVLAFEELFQNLYYLGPLRDDPRRRYLWAGEKPQDVGQRGELAIPALLASRSFTQSNMMEEKVGQALRDLGLISEFNIQPIAENLKDYEVRVRQGSNSSEVSIADVGFGVSQILPVLVLCYYVPKGSTIILEQPEIHLHPSAQTAWADIFIDTMKNRKVQIILESHSEHLLRRLQRRLAEEQLTNQDAALYFCQTSDRGISEITALELDQYGNINN</sequence>
<dbReference type="InterPro" id="IPR003959">
    <property type="entry name" value="ATPase_AAA_core"/>
</dbReference>
<dbReference type="PANTHER" id="PTHR43581">
    <property type="entry name" value="ATP/GTP PHOSPHATASE"/>
    <property type="match status" value="1"/>
</dbReference>
<dbReference type="PANTHER" id="PTHR43581:SF2">
    <property type="entry name" value="EXCINUCLEASE ATPASE SUBUNIT"/>
    <property type="match status" value="1"/>
</dbReference>
<dbReference type="RefSeq" id="WP_006620180.1">
    <property type="nucleotide sequence ID" value="NZ_BIMW01000073.1"/>
</dbReference>